<dbReference type="PANTHER" id="PTHR42834">
    <property type="entry name" value="ENDONUCLEASE/EXONUCLEASE/PHOSPHATASE FAMILY PROTEIN (AFU_ORTHOLOGUE AFUA_3G09210)"/>
    <property type="match status" value="1"/>
</dbReference>
<dbReference type="AlphaFoldDB" id="A0A1I4N7S7"/>
<dbReference type="SUPFAM" id="SSF56219">
    <property type="entry name" value="DNase I-like"/>
    <property type="match status" value="1"/>
</dbReference>
<keyword evidence="2" id="KW-0378">Hydrolase</keyword>
<organism evidence="2 3">
    <name type="scientific">Nitrosomonas communis</name>
    <dbReference type="NCBI Taxonomy" id="44574"/>
    <lineage>
        <taxon>Bacteria</taxon>
        <taxon>Pseudomonadati</taxon>
        <taxon>Pseudomonadota</taxon>
        <taxon>Betaproteobacteria</taxon>
        <taxon>Nitrosomonadales</taxon>
        <taxon>Nitrosomonadaceae</taxon>
        <taxon>Nitrosomonas</taxon>
    </lineage>
</organism>
<keyword evidence="2" id="KW-0540">Nuclease</keyword>
<gene>
    <name evidence="2" type="ORF">SAMN05421863_101369</name>
</gene>
<evidence type="ECO:0000259" key="1">
    <source>
        <dbReference type="Pfam" id="PF19580"/>
    </source>
</evidence>
<evidence type="ECO:0000313" key="3">
    <source>
        <dbReference type="Proteomes" id="UP000183287"/>
    </source>
</evidence>
<keyword evidence="2" id="KW-0269">Exonuclease</keyword>
<dbReference type="InterPro" id="IPR036691">
    <property type="entry name" value="Endo/exonu/phosph_ase_sf"/>
</dbReference>
<feature type="domain" description="Endonuclease/exonuclease/phosphatase" evidence="1">
    <location>
        <begin position="3"/>
        <end position="251"/>
    </location>
</feature>
<dbReference type="InterPro" id="IPR005135">
    <property type="entry name" value="Endo/exonuclease/phosphatase"/>
</dbReference>
<dbReference type="Proteomes" id="UP000183287">
    <property type="component" value="Unassembled WGS sequence"/>
</dbReference>
<keyword evidence="2" id="KW-0255">Endonuclease</keyword>
<dbReference type="GO" id="GO:0004519">
    <property type="term" value="F:endonuclease activity"/>
    <property type="evidence" value="ECO:0007669"/>
    <property type="project" value="UniProtKB-KW"/>
</dbReference>
<dbReference type="Pfam" id="PF19580">
    <property type="entry name" value="Exo_endo_phos_3"/>
    <property type="match status" value="1"/>
</dbReference>
<dbReference type="Gene3D" id="3.60.10.10">
    <property type="entry name" value="Endonuclease/exonuclease/phosphatase"/>
    <property type="match status" value="1"/>
</dbReference>
<proteinExistence type="predicted"/>
<accession>A0A1I4N7S7</accession>
<name>A0A1I4N7S7_9PROT</name>
<protein>
    <submittedName>
        <fullName evidence="2">Endonuclease/Exonuclease/phosphatase family protein</fullName>
    </submittedName>
</protein>
<dbReference type="RefSeq" id="WP_074904777.1">
    <property type="nucleotide sequence ID" value="NZ_FOUB01000013.1"/>
</dbReference>
<dbReference type="PANTHER" id="PTHR42834:SF1">
    <property type="entry name" value="ENDONUCLEASE_EXONUCLEASE_PHOSPHATASE FAMILY PROTEIN (AFU_ORTHOLOGUE AFUA_3G09210)"/>
    <property type="match status" value="1"/>
</dbReference>
<sequence length="297" mass="34324">MRIATFNCENLFARYKFRNNFNPREDDGFTLNTLAFEIYDETAKQITAEAIREINAEVIALQEVESLPVLDRFNLRYLGGMHYRHRVVIDSHDARRINVALLSKYPLTSIRSYRHERNAANTAPLFSRDCLEIHVDINGKELILYVNHFKSMVGGRDATRVIRTEQAQRIAEIISEQWHQAGYEGNYIVLGDLNDYPSHDTSLHALLAHEGLVNVIDRLPKEDQWTHFYAGGNEYRQLDYLLLSSSLASHNPSYPQIMRMGVPYRAERYSGQRFSHVGEDHPKASDHAPLFMDIELD</sequence>
<dbReference type="GO" id="GO:0004527">
    <property type="term" value="F:exonuclease activity"/>
    <property type="evidence" value="ECO:0007669"/>
    <property type="project" value="UniProtKB-KW"/>
</dbReference>
<dbReference type="OrthoDB" id="5294090at2"/>
<dbReference type="EMBL" id="FOUB01000013">
    <property type="protein sequence ID" value="SFM11538.1"/>
    <property type="molecule type" value="Genomic_DNA"/>
</dbReference>
<reference evidence="3" key="1">
    <citation type="submission" date="2016-10" db="EMBL/GenBank/DDBJ databases">
        <authorList>
            <person name="Varghese N."/>
            <person name="Submissions S."/>
        </authorList>
    </citation>
    <scope>NUCLEOTIDE SEQUENCE [LARGE SCALE GENOMIC DNA]</scope>
    <source>
        <strain evidence="3">Nm44</strain>
    </source>
</reference>
<keyword evidence="3" id="KW-1185">Reference proteome</keyword>
<evidence type="ECO:0000313" key="2">
    <source>
        <dbReference type="EMBL" id="SFM11538.1"/>
    </source>
</evidence>